<proteinExistence type="predicted"/>
<accession>A3IIM4</accession>
<evidence type="ECO:0000313" key="2">
    <source>
        <dbReference type="Proteomes" id="UP000003781"/>
    </source>
</evidence>
<organism evidence="1 2">
    <name type="scientific">Crocosphaera chwakensis CCY0110</name>
    <dbReference type="NCBI Taxonomy" id="391612"/>
    <lineage>
        <taxon>Bacteria</taxon>
        <taxon>Bacillati</taxon>
        <taxon>Cyanobacteriota</taxon>
        <taxon>Cyanophyceae</taxon>
        <taxon>Oscillatoriophycideae</taxon>
        <taxon>Chroococcales</taxon>
        <taxon>Aphanothecaceae</taxon>
        <taxon>Crocosphaera</taxon>
        <taxon>Crocosphaera chwakensis</taxon>
    </lineage>
</organism>
<keyword evidence="2" id="KW-1185">Reference proteome</keyword>
<dbReference type="Proteomes" id="UP000003781">
    <property type="component" value="Unassembled WGS sequence"/>
</dbReference>
<dbReference type="EMBL" id="AAXW01000002">
    <property type="protein sequence ID" value="EAZ93656.1"/>
    <property type="molecule type" value="Genomic_DNA"/>
</dbReference>
<protein>
    <submittedName>
        <fullName evidence="1">Uncharacterized protein</fullName>
    </submittedName>
</protein>
<comment type="caution">
    <text evidence="1">The sequence shown here is derived from an EMBL/GenBank/DDBJ whole genome shotgun (WGS) entry which is preliminary data.</text>
</comment>
<sequence>MRSLTEARIKKNKPTIKRRVRKKVEIKIVVFTIVRI</sequence>
<reference evidence="1 2" key="1">
    <citation type="submission" date="2007-03" db="EMBL/GenBank/DDBJ databases">
        <authorList>
            <person name="Stal L."/>
            <person name="Ferriera S."/>
            <person name="Johnson J."/>
            <person name="Kravitz S."/>
            <person name="Beeson K."/>
            <person name="Sutton G."/>
            <person name="Rogers Y.-H."/>
            <person name="Friedman R."/>
            <person name="Frazier M."/>
            <person name="Venter J.C."/>
        </authorList>
    </citation>
    <scope>NUCLEOTIDE SEQUENCE [LARGE SCALE GENOMIC DNA]</scope>
    <source>
        <strain evidence="1 2">CCY0110</strain>
    </source>
</reference>
<name>A3IIM4_9CHRO</name>
<dbReference type="AlphaFoldDB" id="A3IIM4"/>
<gene>
    <name evidence="1" type="ORF">CY0110_17712</name>
</gene>
<evidence type="ECO:0000313" key="1">
    <source>
        <dbReference type="EMBL" id="EAZ93656.1"/>
    </source>
</evidence>